<keyword evidence="1" id="KW-0472">Membrane</keyword>
<feature type="transmembrane region" description="Helical" evidence="1">
    <location>
        <begin position="12"/>
        <end position="32"/>
    </location>
</feature>
<reference evidence="3" key="1">
    <citation type="submission" date="2018-04" db="EMBL/GenBank/DDBJ databases">
        <title>Draft genome sequence of the Candidatus Spirobacillus cienkowskii, a pathogen of freshwater Daphnia species, reconstructed from hemolymph metagenomic reads.</title>
        <authorList>
            <person name="Bresciani L."/>
            <person name="Lemos L.N."/>
            <person name="Wale N."/>
            <person name="Lin J.Y."/>
            <person name="Fernandes G.R."/>
            <person name="Duffy M.A."/>
            <person name="Rodrigues J.M."/>
        </authorList>
    </citation>
    <scope>NUCLEOTIDE SEQUENCE [LARGE SCALE GENOMIC DNA]</scope>
    <source>
        <strain evidence="3">Binning01</strain>
    </source>
</reference>
<dbReference type="InterPro" id="IPR036188">
    <property type="entry name" value="FAD/NAD-bd_sf"/>
</dbReference>
<feature type="domain" description="FAD-dependent urate hydroxylase HpyO/Asp monooxygenase CreE-like FAD/NAD(P)-binding" evidence="2">
    <location>
        <begin position="15"/>
        <end position="172"/>
    </location>
</feature>
<dbReference type="InterPro" id="IPR038732">
    <property type="entry name" value="HpyO/CreE_NAD-binding"/>
</dbReference>
<protein>
    <recommendedName>
        <fullName evidence="2">FAD-dependent urate hydroxylase HpyO/Asp monooxygenase CreE-like FAD/NAD(P)-binding domain-containing protein</fullName>
    </recommendedName>
</protein>
<dbReference type="PANTHER" id="PTHR40254">
    <property type="entry name" value="BLR0577 PROTEIN"/>
    <property type="match status" value="1"/>
</dbReference>
<dbReference type="Proteomes" id="UP000253934">
    <property type="component" value="Unassembled WGS sequence"/>
</dbReference>
<name>A0A369KTF6_9BACT</name>
<evidence type="ECO:0000313" key="4">
    <source>
        <dbReference type="Proteomes" id="UP000253934"/>
    </source>
</evidence>
<dbReference type="SUPFAM" id="SSF51905">
    <property type="entry name" value="FAD/NAD(P)-binding domain"/>
    <property type="match status" value="1"/>
</dbReference>
<dbReference type="Pfam" id="PF13454">
    <property type="entry name" value="NAD_binding_9"/>
    <property type="match status" value="1"/>
</dbReference>
<sequence length="511" mass="58640">MKAFKMESSKFDIIILGAGAQATAFLSAIYHITKNIKKIHNLTIGIVDKQENYGCGVIYNEDYPWIIMNTPITDLSVELNNNLDFSDWLQENIELYCTVKTNNYVSRSVFGKYLNYKFNFYKNCLLKNGVLVETINGLAVNIEDNPINKDVIVTLHDKRSLLTKNLVIAIGKENSEDIYDLKKHSNYIHSPFPAFKKIAHFPKKSCVGIIGSNLTAIDVAVTLKHLNHQGKIIMSSRGGLLPEVKGKHLRAYPPKYALHKNYLKIFNNKKNDLTLLDILRPIRKELKNYNLNWRNIFFPKTLSPDNTQKFEQRVYEAINFPTNFNIILGMIPEIAKTWNLVKNSEIDLFIKKYHRFIHQKHGAIPLVNAKKILDLLKTEQLNLKGDILDIRYENNKFKIEYKNNDKTECDYIVNAMGTKKSACNNIFLTSPFKSLCQYNLINEVSGGGIITDFLTGKIQSKNNKYSPRIRAIAHNAEGSHPFINNFAWILESSHHVAEDLINEVLNAHKKY</sequence>
<dbReference type="AlphaFoldDB" id="A0A369KTF6"/>
<dbReference type="PANTHER" id="PTHR40254:SF1">
    <property type="entry name" value="BLR0577 PROTEIN"/>
    <property type="match status" value="1"/>
</dbReference>
<comment type="caution">
    <text evidence="3">The sequence shown here is derived from an EMBL/GenBank/DDBJ whole genome shotgun (WGS) entry which is preliminary data.</text>
</comment>
<gene>
    <name evidence="3" type="ORF">DCC88_02765</name>
</gene>
<proteinExistence type="predicted"/>
<dbReference type="EMBL" id="QOVW01000019">
    <property type="protein sequence ID" value="RDB36882.1"/>
    <property type="molecule type" value="Genomic_DNA"/>
</dbReference>
<keyword evidence="4" id="KW-1185">Reference proteome</keyword>
<accession>A0A369KTF6</accession>
<evidence type="ECO:0000313" key="3">
    <source>
        <dbReference type="EMBL" id="RDB36882.1"/>
    </source>
</evidence>
<keyword evidence="1" id="KW-0812">Transmembrane</keyword>
<keyword evidence="1" id="KW-1133">Transmembrane helix</keyword>
<dbReference type="InterPro" id="IPR052189">
    <property type="entry name" value="L-asp_N-monooxygenase_NS-form"/>
</dbReference>
<evidence type="ECO:0000256" key="1">
    <source>
        <dbReference type="SAM" id="Phobius"/>
    </source>
</evidence>
<evidence type="ECO:0000259" key="2">
    <source>
        <dbReference type="Pfam" id="PF13454"/>
    </source>
</evidence>
<dbReference type="Gene3D" id="3.50.50.60">
    <property type="entry name" value="FAD/NAD(P)-binding domain"/>
    <property type="match status" value="1"/>
</dbReference>
<organism evidence="3 4">
    <name type="scientific">Spirobacillus cienkowskii</name>
    <dbReference type="NCBI Taxonomy" id="495820"/>
    <lineage>
        <taxon>Bacteria</taxon>
        <taxon>Pseudomonadati</taxon>
        <taxon>Bdellovibrionota</taxon>
        <taxon>Oligoflexia</taxon>
        <taxon>Silvanigrellales</taxon>
        <taxon>Spirobacillus</taxon>
    </lineage>
</organism>